<dbReference type="SUPFAM" id="SSF109604">
    <property type="entry name" value="HD-domain/PDEase-like"/>
    <property type="match status" value="1"/>
</dbReference>
<evidence type="ECO:0000259" key="5">
    <source>
        <dbReference type="PROSITE" id="PS51671"/>
    </source>
</evidence>
<accession>A0A1M5LJV8</accession>
<dbReference type="PROSITE" id="PS51671">
    <property type="entry name" value="ACT"/>
    <property type="match status" value="1"/>
</dbReference>
<evidence type="ECO:0000256" key="4">
    <source>
        <dbReference type="SAM" id="MobiDB-lite"/>
    </source>
</evidence>
<name>A0A1M5LJV8_9ACTN</name>
<feature type="compositionally biased region" description="Low complexity" evidence="4">
    <location>
        <begin position="26"/>
        <end position="95"/>
    </location>
</feature>
<proteinExistence type="inferred from homology"/>
<dbReference type="GO" id="GO:0015970">
    <property type="term" value="P:guanosine tetraphosphate biosynthetic process"/>
    <property type="evidence" value="ECO:0007669"/>
    <property type="project" value="UniProtKB-UniPathway"/>
</dbReference>
<evidence type="ECO:0000259" key="6">
    <source>
        <dbReference type="PROSITE" id="PS51831"/>
    </source>
</evidence>
<keyword evidence="8" id="KW-0808">Transferase</keyword>
<dbReference type="GO" id="GO:0005886">
    <property type="term" value="C:plasma membrane"/>
    <property type="evidence" value="ECO:0007669"/>
    <property type="project" value="TreeGrafter"/>
</dbReference>
<dbReference type="PANTHER" id="PTHR21262:SF31">
    <property type="entry name" value="GTP PYROPHOSPHOKINASE"/>
    <property type="match status" value="1"/>
</dbReference>
<dbReference type="PROSITE" id="PS51880">
    <property type="entry name" value="TGS"/>
    <property type="match status" value="1"/>
</dbReference>
<evidence type="ECO:0000256" key="3">
    <source>
        <dbReference type="RuleBase" id="RU003847"/>
    </source>
</evidence>
<comment type="similarity">
    <text evidence="3">Belongs to the relA/spoT family.</text>
</comment>
<reference evidence="8 9" key="1">
    <citation type="submission" date="2016-11" db="EMBL/GenBank/DDBJ databases">
        <authorList>
            <person name="Jaros S."/>
            <person name="Januszkiewicz K."/>
            <person name="Wedrychowicz H."/>
        </authorList>
    </citation>
    <scope>NUCLEOTIDE SEQUENCE [LARGE SCALE GENOMIC DNA]</scope>
    <source>
        <strain evidence="8 9">DSM 45627</strain>
    </source>
</reference>
<dbReference type="Pfam" id="PF19296">
    <property type="entry name" value="RelA_AH_RIS"/>
    <property type="match status" value="1"/>
</dbReference>
<feature type="domain" description="ACT" evidence="5">
    <location>
        <begin position="773"/>
        <end position="850"/>
    </location>
</feature>
<dbReference type="GO" id="GO:0016301">
    <property type="term" value="F:kinase activity"/>
    <property type="evidence" value="ECO:0007669"/>
    <property type="project" value="UniProtKB-KW"/>
</dbReference>
<comment type="pathway">
    <text evidence="1">Purine metabolism; ppGpp biosynthesis; ppGpp from GTP: step 1/2.</text>
</comment>
<comment type="function">
    <text evidence="3">In eubacteria ppGpp (guanosine 3'-diphosphate 5'-diphosphate) is a mediator of the stringent response that coordinates a variety of cellular activities in response to changes in nutritional abundance.</text>
</comment>
<dbReference type="SMART" id="SM00471">
    <property type="entry name" value="HDc"/>
    <property type="match status" value="1"/>
</dbReference>
<dbReference type="InterPro" id="IPR033655">
    <property type="entry name" value="TGS_RelA/SpoT"/>
</dbReference>
<dbReference type="InterPro" id="IPR007685">
    <property type="entry name" value="RelA_SpoT"/>
</dbReference>
<keyword evidence="9" id="KW-1185">Reference proteome</keyword>
<dbReference type="SUPFAM" id="SSF55021">
    <property type="entry name" value="ACT-like"/>
    <property type="match status" value="1"/>
</dbReference>
<dbReference type="Gene3D" id="3.30.70.260">
    <property type="match status" value="1"/>
</dbReference>
<dbReference type="InterPro" id="IPR003607">
    <property type="entry name" value="HD/PDEase_dom"/>
</dbReference>
<sequence>MQPPSRPAKTTQGDADTSRAADETAETAATDATDATSHPGEDAATSPAEPAAATKQAQPPATAKPAARPAAKTTAKPAAPQPSAAPATSPDSPAAEFHRRRVRDRLARRLVTTNRQPSVKPVLEPLLAIHRAAHPKADVRKLQRGYDVAEDSHRGQLRKSGDPYITHPLAVATILAELGMDTTTLIAALLHDTVEDTGKTLDSIRGEFGEQVAHLVDGVTKLDKVKYGHAAEAETIRKMITAMSRDPRVLVIKLADRLHNMRTLRFLPPEKQERKARETLEVLAPLAHRLGMNTVKWELEDLAFATLYPKRYDEIVRLVAERAPSRDTYLHEVIERINSDLRGGGLKAQVTGRPKHYYSIYQKMIVRGREFTDIYDLVGIRVLVQEERDCYATLGVIHANWQPVPGRFKDYIAMPKFNMYQSLHTTVIGPGGKPVELQIRTHAMHRTAEFGIAAHWKYKEHKDVAVADPAGMSDEMGWLRLLLDWQREAQDPDEFLDNLRYDLNAKEVYVFTPKGDVVPLPSGSTPVDFAYAVHTEVGHRCIGARVNGKLVALESVLDNGDSVEVFTSKSENAGPSRDWLSFVKSPRARNKIKSWFARERREDAIDAGKAALSKAMRKAALPMQRLLGGDQLLTLAHDMHYTDISALYAAIGENHVSAQSVVQKLVAQFGGSEGSVEDIAEATMPSVDLPVAGVRRSSSDVGVVVRGVSDVWVKIAMCCTPVPGDEILGYVTRGGGVSVHRRACTNAASLLSQPERLVEVEWAPSSGSTFVVSVQVEALDRRGLLSDITRVLSDERVSILSANVTTNRDRVAVSRFTFEMAEAKHLDSLLRAIRGVEGCYDVYRVHAVNATADVAD</sequence>
<dbReference type="InterPro" id="IPR012676">
    <property type="entry name" value="TGS-like"/>
</dbReference>
<dbReference type="Gene3D" id="3.10.20.30">
    <property type="match status" value="1"/>
</dbReference>
<dbReference type="EMBL" id="FQVU01000003">
    <property type="protein sequence ID" value="SHG65246.1"/>
    <property type="molecule type" value="Genomic_DNA"/>
</dbReference>
<comment type="catalytic activity">
    <reaction evidence="2">
        <text>GTP + ATP = guanosine 3'-diphosphate 5'-triphosphate + AMP</text>
        <dbReference type="Rhea" id="RHEA:22088"/>
        <dbReference type="ChEBI" id="CHEBI:30616"/>
        <dbReference type="ChEBI" id="CHEBI:37565"/>
        <dbReference type="ChEBI" id="CHEBI:142410"/>
        <dbReference type="ChEBI" id="CHEBI:456215"/>
        <dbReference type="EC" id="2.7.6.5"/>
    </reaction>
</comment>
<dbReference type="AlphaFoldDB" id="A0A1M5LJV8"/>
<dbReference type="InterPro" id="IPR006674">
    <property type="entry name" value="HD_domain"/>
</dbReference>
<dbReference type="InterPro" id="IPR002912">
    <property type="entry name" value="ACT_dom"/>
</dbReference>
<dbReference type="PANTHER" id="PTHR21262">
    <property type="entry name" value="GUANOSINE-3',5'-BIS DIPHOSPHATE 3'-PYROPHOSPHOHYDROLASE"/>
    <property type="match status" value="1"/>
</dbReference>
<gene>
    <name evidence="8" type="ORF">SAMN05443575_2472</name>
</gene>
<evidence type="ECO:0000256" key="2">
    <source>
        <dbReference type="ARBA" id="ARBA00048244"/>
    </source>
</evidence>
<dbReference type="Pfam" id="PF13328">
    <property type="entry name" value="HD_4"/>
    <property type="match status" value="1"/>
</dbReference>
<dbReference type="GO" id="GO:0008728">
    <property type="term" value="F:GTP diphosphokinase activity"/>
    <property type="evidence" value="ECO:0007669"/>
    <property type="project" value="UniProtKB-EC"/>
</dbReference>
<dbReference type="InterPro" id="IPR045865">
    <property type="entry name" value="ACT-like_dom_sf"/>
</dbReference>
<dbReference type="SUPFAM" id="SSF81271">
    <property type="entry name" value="TGS-like"/>
    <property type="match status" value="1"/>
</dbReference>
<dbReference type="FunFam" id="3.10.20.30:FF:000002">
    <property type="entry name" value="GTP pyrophosphokinase (RelA/SpoT)"/>
    <property type="match status" value="1"/>
</dbReference>
<feature type="region of interest" description="Disordered" evidence="4">
    <location>
        <begin position="1"/>
        <end position="98"/>
    </location>
</feature>
<dbReference type="RefSeq" id="WP_084180991.1">
    <property type="nucleotide sequence ID" value="NZ_FQVU01000003.1"/>
</dbReference>
<dbReference type="Pfam" id="PF13291">
    <property type="entry name" value="ACT_4"/>
    <property type="match status" value="1"/>
</dbReference>
<dbReference type="OrthoDB" id="9805041at2"/>
<dbReference type="SMART" id="SM00954">
    <property type="entry name" value="RelA_SpoT"/>
    <property type="match status" value="1"/>
</dbReference>
<organism evidence="8 9">
    <name type="scientific">Jatrophihabitans endophyticus</name>
    <dbReference type="NCBI Taxonomy" id="1206085"/>
    <lineage>
        <taxon>Bacteria</taxon>
        <taxon>Bacillati</taxon>
        <taxon>Actinomycetota</taxon>
        <taxon>Actinomycetes</taxon>
        <taxon>Jatrophihabitantales</taxon>
        <taxon>Jatrophihabitantaceae</taxon>
        <taxon>Jatrophihabitans</taxon>
    </lineage>
</organism>
<dbReference type="Pfam" id="PF04607">
    <property type="entry name" value="RelA_SpoT"/>
    <property type="match status" value="1"/>
</dbReference>
<dbReference type="PROSITE" id="PS51831">
    <property type="entry name" value="HD"/>
    <property type="match status" value="1"/>
</dbReference>
<dbReference type="CDD" id="cd01668">
    <property type="entry name" value="TGS_RSH"/>
    <property type="match status" value="1"/>
</dbReference>
<evidence type="ECO:0000313" key="9">
    <source>
        <dbReference type="Proteomes" id="UP000186132"/>
    </source>
</evidence>
<dbReference type="InterPro" id="IPR004811">
    <property type="entry name" value="RelA/Spo_fam"/>
</dbReference>
<evidence type="ECO:0000259" key="7">
    <source>
        <dbReference type="PROSITE" id="PS51880"/>
    </source>
</evidence>
<dbReference type="Proteomes" id="UP000186132">
    <property type="component" value="Unassembled WGS sequence"/>
</dbReference>
<dbReference type="CDD" id="cd00077">
    <property type="entry name" value="HDc"/>
    <property type="match status" value="1"/>
</dbReference>
<dbReference type="InterPro" id="IPR045600">
    <property type="entry name" value="RelA/SpoT_AH_RIS"/>
</dbReference>
<dbReference type="InterPro" id="IPR012675">
    <property type="entry name" value="Beta-grasp_dom_sf"/>
</dbReference>
<dbReference type="CDD" id="cd04876">
    <property type="entry name" value="ACT_RelA-SpoT"/>
    <property type="match status" value="1"/>
</dbReference>
<protein>
    <submittedName>
        <fullName evidence="8">GTP pyrophosphokinase</fullName>
    </submittedName>
</protein>
<feature type="domain" description="TGS" evidence="7">
    <location>
        <begin position="506"/>
        <end position="567"/>
    </location>
</feature>
<dbReference type="STRING" id="1206085.SAMN05443575_2472"/>
<evidence type="ECO:0000313" key="8">
    <source>
        <dbReference type="EMBL" id="SHG65246.1"/>
    </source>
</evidence>
<dbReference type="FunFam" id="3.30.460.10:FF:000001">
    <property type="entry name" value="GTP pyrophosphokinase RelA"/>
    <property type="match status" value="1"/>
</dbReference>
<dbReference type="InterPro" id="IPR043519">
    <property type="entry name" value="NT_sf"/>
</dbReference>
<dbReference type="CDD" id="cd05399">
    <property type="entry name" value="NT_Rel-Spo_like"/>
    <property type="match status" value="1"/>
</dbReference>
<feature type="domain" description="HD" evidence="6">
    <location>
        <begin position="164"/>
        <end position="261"/>
    </location>
</feature>
<dbReference type="InterPro" id="IPR004095">
    <property type="entry name" value="TGS"/>
</dbReference>
<dbReference type="Pfam" id="PF02824">
    <property type="entry name" value="TGS"/>
    <property type="match status" value="1"/>
</dbReference>
<dbReference type="NCBIfam" id="TIGR00691">
    <property type="entry name" value="spoT_relA"/>
    <property type="match status" value="1"/>
</dbReference>
<keyword evidence="8" id="KW-0418">Kinase</keyword>
<dbReference type="SUPFAM" id="SSF81301">
    <property type="entry name" value="Nucleotidyltransferase"/>
    <property type="match status" value="1"/>
</dbReference>
<dbReference type="FunFam" id="1.10.3210.10:FF:000001">
    <property type="entry name" value="GTP pyrophosphokinase RelA"/>
    <property type="match status" value="1"/>
</dbReference>
<dbReference type="Gene3D" id="1.10.3210.10">
    <property type="entry name" value="Hypothetical protein af1432"/>
    <property type="match status" value="1"/>
</dbReference>
<dbReference type="UniPathway" id="UPA00908">
    <property type="reaction ID" value="UER00884"/>
</dbReference>
<evidence type="ECO:0000256" key="1">
    <source>
        <dbReference type="ARBA" id="ARBA00004976"/>
    </source>
</evidence>
<dbReference type="Gene3D" id="3.30.460.10">
    <property type="entry name" value="Beta Polymerase, domain 2"/>
    <property type="match status" value="1"/>
</dbReference>